<evidence type="ECO:0000256" key="1">
    <source>
        <dbReference type="ARBA" id="ARBA00022612"/>
    </source>
</evidence>
<dbReference type="STRING" id="467210.HMPREF1866_01200"/>
<gene>
    <name evidence="4" type="ORF">HMPREF1866_01200</name>
</gene>
<name>A0A133ZRU2_9FIRM</name>
<dbReference type="InterPro" id="IPR006517">
    <property type="entry name" value="Phage_terminase_lsu-like_C"/>
</dbReference>
<dbReference type="NCBIfam" id="TIGR01630">
    <property type="entry name" value="psiM2_ORF9"/>
    <property type="match status" value="1"/>
</dbReference>
<evidence type="ECO:0000256" key="2">
    <source>
        <dbReference type="SAM" id="MobiDB-lite"/>
    </source>
</evidence>
<dbReference type="PATRIC" id="fig|467210.3.peg.1189"/>
<feature type="region of interest" description="Disordered" evidence="2">
    <location>
        <begin position="1"/>
        <end position="42"/>
    </location>
</feature>
<protein>
    <submittedName>
        <fullName evidence="4">Phage uncharacterized protein</fullName>
    </submittedName>
</protein>
<dbReference type="InterPro" id="IPR027417">
    <property type="entry name" value="P-loop_NTPase"/>
</dbReference>
<dbReference type="AlphaFoldDB" id="A0A133ZRU2"/>
<dbReference type="EMBL" id="LSDA01000063">
    <property type="protein sequence ID" value="KXB58161.1"/>
    <property type="molecule type" value="Genomic_DNA"/>
</dbReference>
<proteinExistence type="predicted"/>
<dbReference type="Proteomes" id="UP000070394">
    <property type="component" value="Unassembled WGS sequence"/>
</dbReference>
<keyword evidence="1" id="KW-1188">Viral release from host cell</keyword>
<feature type="domain" description="Terminase large subunit gp17-like C-terminal" evidence="3">
    <location>
        <begin position="434"/>
        <end position="587"/>
    </location>
</feature>
<dbReference type="Gene3D" id="3.40.50.300">
    <property type="entry name" value="P-loop containing nucleotide triphosphate hydrolases"/>
    <property type="match status" value="1"/>
</dbReference>
<dbReference type="Pfam" id="PF03237">
    <property type="entry name" value="Terminase_6N"/>
    <property type="match status" value="1"/>
</dbReference>
<evidence type="ECO:0000313" key="5">
    <source>
        <dbReference type="Proteomes" id="UP000070394"/>
    </source>
</evidence>
<keyword evidence="5" id="KW-1185">Reference proteome</keyword>
<comment type="caution">
    <text evidence="4">The sequence shown here is derived from an EMBL/GenBank/DDBJ whole genome shotgun (WGS) entry which is preliminary data.</text>
</comment>
<dbReference type="InterPro" id="IPR035421">
    <property type="entry name" value="Terminase_6C"/>
</dbReference>
<feature type="compositionally biased region" description="Basic and acidic residues" evidence="2">
    <location>
        <begin position="8"/>
        <end position="24"/>
    </location>
</feature>
<evidence type="ECO:0000313" key="4">
    <source>
        <dbReference type="EMBL" id="KXB58161.1"/>
    </source>
</evidence>
<organism evidence="4 5">
    <name type="scientific">Lachnoanaerobaculum saburreum</name>
    <dbReference type="NCBI Taxonomy" id="467210"/>
    <lineage>
        <taxon>Bacteria</taxon>
        <taxon>Bacillati</taxon>
        <taxon>Bacillota</taxon>
        <taxon>Clostridia</taxon>
        <taxon>Lachnospirales</taxon>
        <taxon>Lachnospiraceae</taxon>
        <taxon>Lachnoanaerobaculum</taxon>
    </lineage>
</organism>
<dbReference type="Pfam" id="PF17289">
    <property type="entry name" value="Terminase_6C"/>
    <property type="match status" value="1"/>
</dbReference>
<accession>A0A133ZRU2</accession>
<evidence type="ECO:0000259" key="3">
    <source>
        <dbReference type="Pfam" id="PF17289"/>
    </source>
</evidence>
<reference evidence="5" key="1">
    <citation type="submission" date="2016-01" db="EMBL/GenBank/DDBJ databases">
        <authorList>
            <person name="Mitreva M."/>
            <person name="Pepin K.H."/>
            <person name="Mihindukulasuriya K.A."/>
            <person name="Fulton R."/>
            <person name="Fronick C."/>
            <person name="O'Laughlin M."/>
            <person name="Miner T."/>
            <person name="Herter B."/>
            <person name="Rosa B.A."/>
            <person name="Cordes M."/>
            <person name="Tomlinson C."/>
            <person name="Wollam A."/>
            <person name="Palsikar V.B."/>
            <person name="Mardis E.R."/>
            <person name="Wilson R.K."/>
        </authorList>
    </citation>
    <scope>NUCLEOTIDE SEQUENCE [LARGE SCALE GENOMIC DNA]</scope>
    <source>
        <strain evidence="5">DNF00896</strain>
    </source>
</reference>
<sequence>MKGGEQTVAKKDLIPVRTKEEAKTRGRNGGIKSGEVRRQKKSMREMAKAIMEASVSKQMDSVRDTLSRMGIEENDMTYQAAVVVRLIQKAMVDGDTGAVRVLGELTGELNRLGYMEYDESNVIDIQYPTILIPENGRDAPKPNMLEPQAGPQTMFMASSADIVIYGGAAGGGKTYALLLEALRHKDVKNFGSVIFRKNHTQITAEGGLWDSSIKIFSQVPDAQQRKSPKLHWRFGSGAKLTFAHLDKEEDLQAWQGTEIAYLGFDELTHFSKHQFLYMLSRNRSTCGIKPYVRATCNPDSDKWVAQFISWWIDQDTGYPIKERSGIIRYMYVLNDVIYWGGSPEELANELNINPNECKSVTFIASRLEDNKILMQSDPSYLSNLKAMTEVDMERLLYGNWKIKSQAGRFFKRVQIPIDGYLEMIPDDVVYWCRAWDLAATSEDENGNADYTAGVLIGKRKNGRYIVADVINKQIKAGEVESLILMTAISDRKKYGQSYKVRLPQDPGAAGKIVAKQYVNSLAGFNVKAEPISGSKELRATPFAAQWQNGFIDVLVADWNEMYFNQLESFPESKNDDMVDASSDAFNELTNNSFDIDSLL</sequence>